<evidence type="ECO:0000313" key="2">
    <source>
        <dbReference type="EMBL" id="MBB4966351.1"/>
    </source>
</evidence>
<feature type="signal peptide" evidence="1">
    <location>
        <begin position="1"/>
        <end position="26"/>
    </location>
</feature>
<evidence type="ECO:0008006" key="4">
    <source>
        <dbReference type="Google" id="ProtNLM"/>
    </source>
</evidence>
<reference evidence="2 3" key="1">
    <citation type="submission" date="2020-08" db="EMBL/GenBank/DDBJ databases">
        <title>Sequencing the genomes of 1000 actinobacteria strains.</title>
        <authorList>
            <person name="Klenk H.-P."/>
        </authorList>
    </citation>
    <scope>NUCLEOTIDE SEQUENCE [LARGE SCALE GENOMIC DNA]</scope>
    <source>
        <strain evidence="2 3">DSM 45084</strain>
    </source>
</reference>
<evidence type="ECO:0000313" key="3">
    <source>
        <dbReference type="Proteomes" id="UP000542674"/>
    </source>
</evidence>
<evidence type="ECO:0000256" key="1">
    <source>
        <dbReference type="SAM" id="SignalP"/>
    </source>
</evidence>
<keyword evidence="3" id="KW-1185">Reference proteome</keyword>
<keyword evidence="1" id="KW-0732">Signal</keyword>
<dbReference type="RefSeq" id="WP_184670297.1">
    <property type="nucleotide sequence ID" value="NZ_BAABAI010000026.1"/>
</dbReference>
<feature type="chain" id="PRO_5031272284" description="Peptidase inhibitor family I36" evidence="1">
    <location>
        <begin position="27"/>
        <end position="147"/>
    </location>
</feature>
<dbReference type="AlphaFoldDB" id="A0A7W7T4F7"/>
<comment type="caution">
    <text evidence="2">The sequence shown here is derived from an EMBL/GenBank/DDBJ whole genome shotgun (WGS) entry which is preliminary data.</text>
</comment>
<dbReference type="EMBL" id="JACHJS010000001">
    <property type="protein sequence ID" value="MBB4966351.1"/>
    <property type="molecule type" value="Genomic_DNA"/>
</dbReference>
<accession>A0A7W7T4F7</accession>
<protein>
    <recommendedName>
        <fullName evidence="4">Peptidase inhibitor family I36</fullName>
    </recommendedName>
</protein>
<gene>
    <name evidence="2" type="ORF">F4559_003710</name>
</gene>
<proteinExistence type="predicted"/>
<organism evidence="2 3">
    <name type="scientific">Saccharothrix violaceirubra</name>
    <dbReference type="NCBI Taxonomy" id="413306"/>
    <lineage>
        <taxon>Bacteria</taxon>
        <taxon>Bacillati</taxon>
        <taxon>Actinomycetota</taxon>
        <taxon>Actinomycetes</taxon>
        <taxon>Pseudonocardiales</taxon>
        <taxon>Pseudonocardiaceae</taxon>
        <taxon>Saccharothrix</taxon>
    </lineage>
</organism>
<sequence>MPFTRHLAVLAAAVGTLVALGGPAMAAGDQDGTEGTRVTGVHILSAADATLLPDVHSPEQLAASCPADHFCGYGDAEGYGKAWKGCGRADNPWRGTGWWINNLPGTRDRVAMFDRRTGKKSYVTPHSPSRDLTGDWTNVKFMQLCVA</sequence>
<name>A0A7W7T4F7_9PSEU</name>
<dbReference type="Proteomes" id="UP000542674">
    <property type="component" value="Unassembled WGS sequence"/>
</dbReference>